<dbReference type="PANTHER" id="PTHR43479:SF11">
    <property type="entry name" value="ACREF_ENVCD OPERON REPRESSOR-RELATED"/>
    <property type="match status" value="1"/>
</dbReference>
<dbReference type="RefSeq" id="WP_190865133.1">
    <property type="nucleotide sequence ID" value="NZ_JACXIY010000029.1"/>
</dbReference>
<comment type="caution">
    <text evidence="4">The sequence shown here is derived from an EMBL/GenBank/DDBJ whole genome shotgun (WGS) entry which is preliminary data.</text>
</comment>
<dbReference type="PANTHER" id="PTHR43479">
    <property type="entry name" value="ACREF/ENVCD OPERON REPRESSOR-RELATED"/>
    <property type="match status" value="1"/>
</dbReference>
<dbReference type="InterPro" id="IPR050624">
    <property type="entry name" value="HTH-type_Tx_Regulator"/>
</dbReference>
<dbReference type="AlphaFoldDB" id="A0A927H994"/>
<dbReference type="GO" id="GO:0003677">
    <property type="term" value="F:DNA binding"/>
    <property type="evidence" value="ECO:0007669"/>
    <property type="project" value="UniProtKB-UniRule"/>
</dbReference>
<keyword evidence="1 2" id="KW-0238">DNA-binding</keyword>
<dbReference type="PROSITE" id="PS50977">
    <property type="entry name" value="HTH_TETR_2"/>
    <property type="match status" value="1"/>
</dbReference>
<evidence type="ECO:0000313" key="5">
    <source>
        <dbReference type="Proteomes" id="UP000632125"/>
    </source>
</evidence>
<evidence type="ECO:0000256" key="1">
    <source>
        <dbReference type="ARBA" id="ARBA00023125"/>
    </source>
</evidence>
<dbReference type="Proteomes" id="UP000632125">
    <property type="component" value="Unassembled WGS sequence"/>
</dbReference>
<dbReference type="SUPFAM" id="SSF48498">
    <property type="entry name" value="Tetracyclin repressor-like, C-terminal domain"/>
    <property type="match status" value="1"/>
</dbReference>
<dbReference type="PROSITE" id="PS01081">
    <property type="entry name" value="HTH_TETR_1"/>
    <property type="match status" value="1"/>
</dbReference>
<feature type="domain" description="HTH tetR-type" evidence="3">
    <location>
        <begin position="17"/>
        <end position="77"/>
    </location>
</feature>
<sequence length="213" mass="23513">MKESSKKGEGKQSFIAEARREQMFEAAIRTLDEIGYVNASLAQIAKRAGISTALISYHFADKSDLMNHLLVKLLEMSTTYILDRVHAESTARGKLGAFIEASLAYQVSHPAHNTALIEIIFNSRTPDNVPYYKMDDDNDDEDYIRVTLLQVLREGRENGEFGAFNADAVASVIQGAIGEYMLTGAAITKKVDVETYSAELIGMIEKSILVVAK</sequence>
<dbReference type="Gene3D" id="1.10.357.10">
    <property type="entry name" value="Tetracycline Repressor, domain 2"/>
    <property type="match status" value="1"/>
</dbReference>
<proteinExistence type="predicted"/>
<protein>
    <submittedName>
        <fullName evidence="4">TetR family transcriptional regulator</fullName>
    </submittedName>
</protein>
<organism evidence="4 5">
    <name type="scientific">Paenibacillus arenilitoris</name>
    <dbReference type="NCBI Taxonomy" id="2772299"/>
    <lineage>
        <taxon>Bacteria</taxon>
        <taxon>Bacillati</taxon>
        <taxon>Bacillota</taxon>
        <taxon>Bacilli</taxon>
        <taxon>Bacillales</taxon>
        <taxon>Paenibacillaceae</taxon>
        <taxon>Paenibacillus</taxon>
    </lineage>
</organism>
<reference evidence="4" key="1">
    <citation type="submission" date="2020-09" db="EMBL/GenBank/DDBJ databases">
        <title>A novel bacterium of genus Paenibacillus, isolated from South China Sea.</title>
        <authorList>
            <person name="Huang H."/>
            <person name="Mo K."/>
            <person name="Hu Y."/>
        </authorList>
    </citation>
    <scope>NUCLEOTIDE SEQUENCE</scope>
    <source>
        <strain evidence="4">IB182493</strain>
    </source>
</reference>
<evidence type="ECO:0000259" key="3">
    <source>
        <dbReference type="PROSITE" id="PS50977"/>
    </source>
</evidence>
<evidence type="ECO:0000256" key="2">
    <source>
        <dbReference type="PROSITE-ProRule" id="PRU00335"/>
    </source>
</evidence>
<dbReference type="InterPro" id="IPR001647">
    <property type="entry name" value="HTH_TetR"/>
</dbReference>
<dbReference type="PRINTS" id="PR00455">
    <property type="entry name" value="HTHTETR"/>
</dbReference>
<gene>
    <name evidence="4" type="ORF">IDH41_22610</name>
</gene>
<keyword evidence="5" id="KW-1185">Reference proteome</keyword>
<name>A0A927H994_9BACL</name>
<dbReference type="InterPro" id="IPR023772">
    <property type="entry name" value="DNA-bd_HTH_TetR-type_CS"/>
</dbReference>
<dbReference type="SUPFAM" id="SSF46689">
    <property type="entry name" value="Homeodomain-like"/>
    <property type="match status" value="1"/>
</dbReference>
<dbReference type="InterPro" id="IPR036271">
    <property type="entry name" value="Tet_transcr_reg_TetR-rel_C_sf"/>
</dbReference>
<dbReference type="EMBL" id="JACXIY010000029">
    <property type="protein sequence ID" value="MBD2871384.1"/>
    <property type="molecule type" value="Genomic_DNA"/>
</dbReference>
<dbReference type="Pfam" id="PF00440">
    <property type="entry name" value="TetR_N"/>
    <property type="match status" value="1"/>
</dbReference>
<dbReference type="InterPro" id="IPR009057">
    <property type="entry name" value="Homeodomain-like_sf"/>
</dbReference>
<evidence type="ECO:0000313" key="4">
    <source>
        <dbReference type="EMBL" id="MBD2871384.1"/>
    </source>
</evidence>
<feature type="DNA-binding region" description="H-T-H motif" evidence="2">
    <location>
        <begin position="40"/>
        <end position="59"/>
    </location>
</feature>
<accession>A0A927H994</accession>